<gene>
    <name evidence="1" type="ORF">K432DRAFT_78478</name>
</gene>
<sequence length="106" mass="11948">MATTYIVRPRTAYYHFDVKGDIKTHTIKNPLQSYKLSNLPTIPRLLNFHHATGSTFITHGACPQINSPPPSSLFSYLPPLFPLCFCYSHQRYPLLSASHCLLTAAK</sequence>
<organism evidence="1 2">
    <name type="scientific">Lepidopterella palustris CBS 459.81</name>
    <dbReference type="NCBI Taxonomy" id="1314670"/>
    <lineage>
        <taxon>Eukaryota</taxon>
        <taxon>Fungi</taxon>
        <taxon>Dikarya</taxon>
        <taxon>Ascomycota</taxon>
        <taxon>Pezizomycotina</taxon>
        <taxon>Dothideomycetes</taxon>
        <taxon>Pleosporomycetidae</taxon>
        <taxon>Mytilinidiales</taxon>
        <taxon>Argynnaceae</taxon>
        <taxon>Lepidopterella</taxon>
    </lineage>
</organism>
<name>A0A8E2E856_9PEZI</name>
<evidence type="ECO:0000313" key="2">
    <source>
        <dbReference type="Proteomes" id="UP000250266"/>
    </source>
</evidence>
<evidence type="ECO:0000313" key="1">
    <source>
        <dbReference type="EMBL" id="OCK79050.1"/>
    </source>
</evidence>
<proteinExistence type="predicted"/>
<dbReference type="EMBL" id="KV745025">
    <property type="protein sequence ID" value="OCK79050.1"/>
    <property type="molecule type" value="Genomic_DNA"/>
</dbReference>
<dbReference type="AlphaFoldDB" id="A0A8E2E856"/>
<keyword evidence="2" id="KW-1185">Reference proteome</keyword>
<reference evidence="1 2" key="1">
    <citation type="journal article" date="2016" name="Nat. Commun.">
        <title>Ectomycorrhizal ecology is imprinted in the genome of the dominant symbiotic fungus Cenococcum geophilum.</title>
        <authorList>
            <consortium name="DOE Joint Genome Institute"/>
            <person name="Peter M."/>
            <person name="Kohler A."/>
            <person name="Ohm R.A."/>
            <person name="Kuo A."/>
            <person name="Krutzmann J."/>
            <person name="Morin E."/>
            <person name="Arend M."/>
            <person name="Barry K.W."/>
            <person name="Binder M."/>
            <person name="Choi C."/>
            <person name="Clum A."/>
            <person name="Copeland A."/>
            <person name="Grisel N."/>
            <person name="Haridas S."/>
            <person name="Kipfer T."/>
            <person name="LaButti K."/>
            <person name="Lindquist E."/>
            <person name="Lipzen A."/>
            <person name="Maire R."/>
            <person name="Meier B."/>
            <person name="Mihaltcheva S."/>
            <person name="Molinier V."/>
            <person name="Murat C."/>
            <person name="Poggeler S."/>
            <person name="Quandt C.A."/>
            <person name="Sperisen C."/>
            <person name="Tritt A."/>
            <person name="Tisserant E."/>
            <person name="Crous P.W."/>
            <person name="Henrissat B."/>
            <person name="Nehls U."/>
            <person name="Egli S."/>
            <person name="Spatafora J.W."/>
            <person name="Grigoriev I.V."/>
            <person name="Martin F.M."/>
        </authorList>
    </citation>
    <scope>NUCLEOTIDE SEQUENCE [LARGE SCALE GENOMIC DNA]</scope>
    <source>
        <strain evidence="1 2">CBS 459.81</strain>
    </source>
</reference>
<protein>
    <submittedName>
        <fullName evidence="1">Uncharacterized protein</fullName>
    </submittedName>
</protein>
<dbReference type="Proteomes" id="UP000250266">
    <property type="component" value="Unassembled WGS sequence"/>
</dbReference>
<accession>A0A8E2E856</accession>